<dbReference type="InterPro" id="IPR041644">
    <property type="entry name" value="GNAT_C"/>
</dbReference>
<dbReference type="Pfam" id="PF18082">
    <property type="entry name" value="NAT_N"/>
    <property type="match status" value="1"/>
</dbReference>
<dbReference type="InterPro" id="IPR041273">
    <property type="entry name" value="NAT_N"/>
</dbReference>
<protein>
    <submittedName>
        <fullName evidence="4">DUF5596 domain-containing protein</fullName>
    </submittedName>
</protein>
<proteinExistence type="predicted"/>
<dbReference type="RefSeq" id="WP_213170265.1">
    <property type="nucleotide sequence ID" value="NZ_CP070496.1"/>
</dbReference>
<feature type="domain" description="N-acyltransferase N-terminal" evidence="2">
    <location>
        <begin position="91"/>
        <end position="214"/>
    </location>
</feature>
<dbReference type="KEGG" id="nav:JQS30_10685"/>
<evidence type="ECO:0000313" key="5">
    <source>
        <dbReference type="Proteomes" id="UP000662939"/>
    </source>
</evidence>
<feature type="compositionally biased region" description="Polar residues" evidence="1">
    <location>
        <begin position="1"/>
        <end position="15"/>
    </location>
</feature>
<dbReference type="Proteomes" id="UP000662939">
    <property type="component" value="Chromosome"/>
</dbReference>
<feature type="region of interest" description="Disordered" evidence="1">
    <location>
        <begin position="1"/>
        <end position="37"/>
    </location>
</feature>
<evidence type="ECO:0000259" key="3">
    <source>
        <dbReference type="Pfam" id="PF18164"/>
    </source>
</evidence>
<gene>
    <name evidence="4" type="ORF">JQS30_10685</name>
</gene>
<dbReference type="Gene3D" id="3.40.630.120">
    <property type="match status" value="1"/>
</dbReference>
<dbReference type="Pfam" id="PF18164">
    <property type="entry name" value="GNAT_C"/>
    <property type="match status" value="1"/>
</dbReference>
<evidence type="ECO:0000259" key="2">
    <source>
        <dbReference type="Pfam" id="PF18082"/>
    </source>
</evidence>
<evidence type="ECO:0000313" key="4">
    <source>
        <dbReference type="EMBL" id="QSB04267.1"/>
    </source>
</evidence>
<keyword evidence="5" id="KW-1185">Reference proteome</keyword>
<name>A0A895XH73_9ACTN</name>
<dbReference type="AlphaFoldDB" id="A0A895XH73"/>
<sequence>MSNSSEWAAGQSPSHSAAEADQKPLGDLEAPPAMESGLVEGKAAEAKLRATRVARSLGCDPESTRRLIELSQRHDPADFPLPTAANLRAILLDFCDASHEDARSVAAARPEPGSDLWWVASLCYQDLLCDMGGTGLLRWPVPPRHLGPTGALVTLYPILAAIPLMRDWHAERGITEAQSKLVCADIGEKLRFNRRLFGMPSLDVAFWFSTHVRGSLYQLGRLQFDVHRGMGGFRLGIHIRAEGGPFTKEACEESVAQAREFFPARFPQWFGPDQPVKLNCTTWMLDPQLADWLPPESNVVRFGDFFRLTAPSADAQRNAVKDIWRFVYATVDGENPTPVARLPRDSRMRKRLAEAMDSGVRFQVRTGLWINESLSLDHRWMPVAYPLCPP</sequence>
<reference evidence="4" key="1">
    <citation type="submission" date="2021-02" db="EMBL/GenBank/DDBJ databases">
        <title>Natronoglycomyces albus gen. nov., sp. nov, a haloalkaliphilic actinobacterium from a soda solonchak soil.</title>
        <authorList>
            <person name="Sorokin D.Y."/>
            <person name="Khijniak T.V."/>
            <person name="Zakharycheva A.P."/>
            <person name="Boueva O.V."/>
            <person name="Ariskina E.V."/>
            <person name="Hahnke R.L."/>
            <person name="Bunk B."/>
            <person name="Sproer C."/>
            <person name="Schumann P."/>
            <person name="Evtushenko L.I."/>
            <person name="Kublanov I.V."/>
        </authorList>
    </citation>
    <scope>NUCLEOTIDE SEQUENCE</scope>
    <source>
        <strain evidence="4">DSM 106290</strain>
    </source>
</reference>
<accession>A0A895XH73</accession>
<dbReference type="EMBL" id="CP070496">
    <property type="protein sequence ID" value="QSB04267.1"/>
    <property type="molecule type" value="Genomic_DNA"/>
</dbReference>
<evidence type="ECO:0000256" key="1">
    <source>
        <dbReference type="SAM" id="MobiDB-lite"/>
    </source>
</evidence>
<feature type="domain" description="GNAT-like C-terminal" evidence="3">
    <location>
        <begin position="216"/>
        <end position="368"/>
    </location>
</feature>
<organism evidence="4 5">
    <name type="scientific">Natronoglycomyces albus</name>
    <dbReference type="NCBI Taxonomy" id="2811108"/>
    <lineage>
        <taxon>Bacteria</taxon>
        <taxon>Bacillati</taxon>
        <taxon>Actinomycetota</taxon>
        <taxon>Actinomycetes</taxon>
        <taxon>Glycomycetales</taxon>
        <taxon>Glycomycetaceae</taxon>
        <taxon>Natronoglycomyces</taxon>
    </lineage>
</organism>